<reference evidence="1" key="1">
    <citation type="submission" date="2023-05" db="EMBL/GenBank/DDBJ databases">
        <authorList>
            <consortium name="ELIXIR-Norway"/>
        </authorList>
    </citation>
    <scope>NUCLEOTIDE SEQUENCE</scope>
</reference>
<dbReference type="EMBL" id="OX596100">
    <property type="protein sequence ID" value="CAI9696551.1"/>
    <property type="molecule type" value="Genomic_DNA"/>
</dbReference>
<organism evidence="1 2">
    <name type="scientific">Rangifer tarandus platyrhynchus</name>
    <name type="common">Svalbard reindeer</name>
    <dbReference type="NCBI Taxonomy" id="3082113"/>
    <lineage>
        <taxon>Eukaryota</taxon>
        <taxon>Metazoa</taxon>
        <taxon>Chordata</taxon>
        <taxon>Craniata</taxon>
        <taxon>Vertebrata</taxon>
        <taxon>Euteleostomi</taxon>
        <taxon>Mammalia</taxon>
        <taxon>Eutheria</taxon>
        <taxon>Laurasiatheria</taxon>
        <taxon>Artiodactyla</taxon>
        <taxon>Ruminantia</taxon>
        <taxon>Pecora</taxon>
        <taxon>Cervidae</taxon>
        <taxon>Odocoileinae</taxon>
        <taxon>Rangifer</taxon>
    </lineage>
</organism>
<proteinExistence type="predicted"/>
<sequence>MSRIYHDSALRNKAVRSARLPGPWDPAAHQRGDGVLLEGELLDVSRHSISDAHGRKERYYVLYIRPSRIHRRKFDPKGNEIEPNFSATRKVNTGFLMSSYKVEAKGDSDRLTLEALKGLVNKPELLALTDSLTPAETVAFWMPESEVEAMELELGAGVRLKTRGDSPFLDSLAKLEAGTVTKCNFAGDGKTGASWTDNIMAQKSSGGAATETREQGDGAEDEEWDMFPGTTLSSAPAGSFLVVAEGEALWKQPVVKGAWQTKMIQAILVFNNHGKPRLVRFYQRFPEEIQQQIVRETFHLVLKRDDNICNFLEGGSLIGGSDYKLIYRHYATLYFVFCVDSSESELGILDLIQVFVETLDKCFENVCELDLIFHMDKVHYILQEVVMGGMVLETNMNEIVAQIEAQNRLEKSEGGLSAAPARAVSAVKNINLPEMPRNINIGDLNIKVPNLSQFV</sequence>
<evidence type="ECO:0000313" key="1">
    <source>
        <dbReference type="EMBL" id="CAI9696551.1"/>
    </source>
</evidence>
<gene>
    <name evidence="1" type="ORF">MRATA1EN3_LOCUS7764</name>
</gene>
<accession>A0ACB0E7S6</accession>
<protein>
    <submittedName>
        <fullName evidence="1">Uncharacterized protein</fullName>
    </submittedName>
</protein>
<evidence type="ECO:0000313" key="2">
    <source>
        <dbReference type="Proteomes" id="UP001162501"/>
    </source>
</evidence>
<name>A0ACB0E7S6_RANTA</name>
<dbReference type="Proteomes" id="UP001162501">
    <property type="component" value="Chromosome 16"/>
</dbReference>